<gene>
    <name evidence="1" type="ORF">ODALV1_LOCUS19442</name>
</gene>
<sequence>MNKKVQFVLCAAEDEDLTVFLEPVPIPFSRLTLMLWCFLIEEFGYVLIKPTVSHSISLKNHLKLRFSKVLRSSKDLPTSFMNLSRTTGVALALYLPCNGVPNQIHNLPNQL</sequence>
<protein>
    <submittedName>
        <fullName evidence="1">Uncharacterized protein</fullName>
    </submittedName>
</protein>
<name>A0ABP1R6M9_9HEXA</name>
<keyword evidence="2" id="KW-1185">Reference proteome</keyword>
<dbReference type="Proteomes" id="UP001642540">
    <property type="component" value="Unassembled WGS sequence"/>
</dbReference>
<reference evidence="1 2" key="1">
    <citation type="submission" date="2024-08" db="EMBL/GenBank/DDBJ databases">
        <authorList>
            <person name="Cucini C."/>
            <person name="Frati F."/>
        </authorList>
    </citation>
    <scope>NUCLEOTIDE SEQUENCE [LARGE SCALE GENOMIC DNA]</scope>
</reference>
<proteinExistence type="predicted"/>
<comment type="caution">
    <text evidence="1">The sequence shown here is derived from an EMBL/GenBank/DDBJ whole genome shotgun (WGS) entry which is preliminary data.</text>
</comment>
<dbReference type="EMBL" id="CAXLJM020000065">
    <property type="protein sequence ID" value="CAL8121558.1"/>
    <property type="molecule type" value="Genomic_DNA"/>
</dbReference>
<evidence type="ECO:0000313" key="2">
    <source>
        <dbReference type="Proteomes" id="UP001642540"/>
    </source>
</evidence>
<accession>A0ABP1R6M9</accession>
<evidence type="ECO:0000313" key="1">
    <source>
        <dbReference type="EMBL" id="CAL8121558.1"/>
    </source>
</evidence>
<organism evidence="1 2">
    <name type="scientific">Orchesella dallaii</name>
    <dbReference type="NCBI Taxonomy" id="48710"/>
    <lineage>
        <taxon>Eukaryota</taxon>
        <taxon>Metazoa</taxon>
        <taxon>Ecdysozoa</taxon>
        <taxon>Arthropoda</taxon>
        <taxon>Hexapoda</taxon>
        <taxon>Collembola</taxon>
        <taxon>Entomobryomorpha</taxon>
        <taxon>Entomobryoidea</taxon>
        <taxon>Orchesellidae</taxon>
        <taxon>Orchesellinae</taxon>
        <taxon>Orchesella</taxon>
    </lineage>
</organism>